<dbReference type="STRING" id="1611254.A0A2G5UJL4"/>
<dbReference type="InterPro" id="IPR001841">
    <property type="entry name" value="Znf_RING"/>
</dbReference>
<dbReference type="GO" id="GO:0061630">
    <property type="term" value="F:ubiquitin protein ligase activity"/>
    <property type="evidence" value="ECO:0007669"/>
    <property type="project" value="UniProtKB-EC"/>
</dbReference>
<keyword evidence="15" id="KW-1185">Reference proteome</keyword>
<feature type="region of interest" description="Disordered" evidence="12">
    <location>
        <begin position="174"/>
        <end position="215"/>
    </location>
</feature>
<evidence type="ECO:0000256" key="3">
    <source>
        <dbReference type="ARBA" id="ARBA00004906"/>
    </source>
</evidence>
<evidence type="ECO:0000259" key="13">
    <source>
        <dbReference type="PROSITE" id="PS50089"/>
    </source>
</evidence>
<dbReference type="SMART" id="SM00184">
    <property type="entry name" value="RING"/>
    <property type="match status" value="1"/>
</dbReference>
<dbReference type="InterPro" id="IPR045103">
    <property type="entry name" value="RNF5/RNF185-like"/>
</dbReference>
<comment type="caution">
    <text evidence="14">The sequence shown here is derived from an EMBL/GenBank/DDBJ whole genome shotgun (WGS) entry which is preliminary data.</text>
</comment>
<feature type="domain" description="RING-type" evidence="13">
    <location>
        <begin position="27"/>
        <end position="68"/>
    </location>
</feature>
<dbReference type="SUPFAM" id="SSF57850">
    <property type="entry name" value="RING/U-box"/>
    <property type="match status" value="1"/>
</dbReference>
<dbReference type="Pfam" id="PF13920">
    <property type="entry name" value="zf-C3HC4_3"/>
    <property type="match status" value="1"/>
</dbReference>
<keyword evidence="5" id="KW-0808">Transferase</keyword>
<comment type="subcellular location">
    <subcellularLocation>
        <location evidence="2">Endomembrane system</location>
    </subcellularLocation>
</comment>
<dbReference type="GO" id="GO:0016567">
    <property type="term" value="P:protein ubiquitination"/>
    <property type="evidence" value="ECO:0007669"/>
    <property type="project" value="UniProtKB-UniPathway"/>
</dbReference>
<dbReference type="GO" id="GO:0006511">
    <property type="term" value="P:ubiquitin-dependent protein catabolic process"/>
    <property type="evidence" value="ECO:0007669"/>
    <property type="project" value="InterPro"/>
</dbReference>
<comment type="catalytic activity">
    <reaction evidence="1">
        <text>S-ubiquitinyl-[E2 ubiquitin-conjugating enzyme]-L-cysteine + [acceptor protein]-L-lysine = [E2 ubiquitin-conjugating enzyme]-L-cysteine + N(6)-ubiquitinyl-[acceptor protein]-L-lysine.</text>
        <dbReference type="EC" id="2.3.2.27"/>
    </reaction>
</comment>
<dbReference type="UniPathway" id="UPA00143"/>
<dbReference type="OrthoDB" id="302966at2759"/>
<evidence type="ECO:0000256" key="2">
    <source>
        <dbReference type="ARBA" id="ARBA00004308"/>
    </source>
</evidence>
<dbReference type="EC" id="2.3.2.27" evidence="4"/>
<evidence type="ECO:0000313" key="14">
    <source>
        <dbReference type="EMBL" id="PIC39727.1"/>
    </source>
</evidence>
<evidence type="ECO:0000256" key="7">
    <source>
        <dbReference type="ARBA" id="ARBA00022771"/>
    </source>
</evidence>
<keyword evidence="6" id="KW-0479">Metal-binding</keyword>
<dbReference type="AlphaFoldDB" id="A0A2G5UJL4"/>
<dbReference type="FunFam" id="3.30.40.10:FF:000062">
    <property type="entry name" value="E3 ubiquitin-protein ligase RNF185"/>
    <property type="match status" value="1"/>
</dbReference>
<dbReference type="GO" id="GO:0005783">
    <property type="term" value="C:endoplasmic reticulum"/>
    <property type="evidence" value="ECO:0007669"/>
    <property type="project" value="InterPro"/>
</dbReference>
<protein>
    <recommendedName>
        <fullName evidence="4">RING-type E3 ubiquitin transferase</fullName>
        <ecNumber evidence="4">2.3.2.27</ecNumber>
    </recommendedName>
</protein>
<dbReference type="PROSITE" id="PS00518">
    <property type="entry name" value="ZF_RING_1"/>
    <property type="match status" value="1"/>
</dbReference>
<evidence type="ECO:0000256" key="9">
    <source>
        <dbReference type="ARBA" id="ARBA00022833"/>
    </source>
</evidence>
<dbReference type="Gene3D" id="3.30.40.10">
    <property type="entry name" value="Zinc/RING finger domain, C3HC4 (zinc finger)"/>
    <property type="match status" value="1"/>
</dbReference>
<evidence type="ECO:0000256" key="10">
    <source>
        <dbReference type="ARBA" id="ARBA00023136"/>
    </source>
</evidence>
<evidence type="ECO:0000256" key="4">
    <source>
        <dbReference type="ARBA" id="ARBA00012483"/>
    </source>
</evidence>
<dbReference type="GO" id="GO:0008270">
    <property type="term" value="F:zinc ion binding"/>
    <property type="evidence" value="ECO:0007669"/>
    <property type="project" value="UniProtKB-KW"/>
</dbReference>
<keyword evidence="8" id="KW-0833">Ubl conjugation pathway</keyword>
<sequence>MASGTTQAPPEEPPGSSNKDESARFECNICLDAARDAVVSLCGHLFCWPCLSQWLDTRPNNQVCPVCKSAIDGTKVVPIYGRGGDTTDPRTKIPPRPKGQRSEPQQSSFGGFNWGGFNDGGGMMGGGVGHNVHFSFGIGTVNPLFPLMFMLPFIQGIFPLSFVASWFNNGNPGQENGGVGGAPGAQGPNPGQPGAQERGPGPYGRVHSETAAPGSRMAQEEEYLQNIFKYIGIFMLLWLFLV</sequence>
<reference evidence="15" key="1">
    <citation type="submission" date="2017-10" db="EMBL/GenBank/DDBJ databases">
        <title>Rapid genome shrinkage in a self-fertile nematode reveals novel sperm competition proteins.</title>
        <authorList>
            <person name="Yin D."/>
            <person name="Schwarz E.M."/>
            <person name="Thomas C.G."/>
            <person name="Felde R.L."/>
            <person name="Korf I.F."/>
            <person name="Cutter A.D."/>
            <person name="Schartner C.M."/>
            <person name="Ralston E.J."/>
            <person name="Meyer B.J."/>
            <person name="Haag E.S."/>
        </authorList>
    </citation>
    <scope>NUCLEOTIDE SEQUENCE [LARGE SCALE GENOMIC DNA]</scope>
    <source>
        <strain evidence="15">JU1422</strain>
    </source>
</reference>
<keyword evidence="10" id="KW-0472">Membrane</keyword>
<dbReference type="PANTHER" id="PTHR12313">
    <property type="entry name" value="E3 UBIQUITIN-PROTEIN LIGASE RNF5-RELATED"/>
    <property type="match status" value="1"/>
</dbReference>
<dbReference type="InterPro" id="IPR017907">
    <property type="entry name" value="Znf_RING_CS"/>
</dbReference>
<dbReference type="InterPro" id="IPR013083">
    <property type="entry name" value="Znf_RING/FYVE/PHD"/>
</dbReference>
<feature type="region of interest" description="Disordered" evidence="12">
    <location>
        <begin position="1"/>
        <end position="21"/>
    </location>
</feature>
<evidence type="ECO:0000256" key="8">
    <source>
        <dbReference type="ARBA" id="ARBA00022786"/>
    </source>
</evidence>
<dbReference type="Proteomes" id="UP000230233">
    <property type="component" value="Chromosome III"/>
</dbReference>
<comment type="pathway">
    <text evidence="3">Protein modification; protein ubiquitination.</text>
</comment>
<dbReference type="PROSITE" id="PS50089">
    <property type="entry name" value="ZF_RING_2"/>
    <property type="match status" value="1"/>
</dbReference>
<name>A0A2G5UJL4_9PELO</name>
<evidence type="ECO:0000313" key="15">
    <source>
        <dbReference type="Proteomes" id="UP000230233"/>
    </source>
</evidence>
<gene>
    <name evidence="14" type="primary">Cni-rnf-5</name>
    <name evidence="14" type="synonym">Cnig_chr_III.g11324</name>
    <name evidence="14" type="ORF">B9Z55_011324</name>
</gene>
<feature type="compositionally biased region" description="Low complexity" evidence="12">
    <location>
        <begin position="185"/>
        <end position="196"/>
    </location>
</feature>
<proteinExistence type="predicted"/>
<dbReference type="EMBL" id="PDUG01000003">
    <property type="protein sequence ID" value="PIC39727.1"/>
    <property type="molecule type" value="Genomic_DNA"/>
</dbReference>
<feature type="compositionally biased region" description="Gly residues" evidence="12">
    <location>
        <begin position="175"/>
        <end position="184"/>
    </location>
</feature>
<evidence type="ECO:0000256" key="1">
    <source>
        <dbReference type="ARBA" id="ARBA00000900"/>
    </source>
</evidence>
<evidence type="ECO:0000256" key="12">
    <source>
        <dbReference type="SAM" id="MobiDB-lite"/>
    </source>
</evidence>
<dbReference type="CDD" id="cd16744">
    <property type="entry name" value="RING-HC_RNF185"/>
    <property type="match status" value="1"/>
</dbReference>
<keyword evidence="7 11" id="KW-0863">Zinc-finger</keyword>
<evidence type="ECO:0000256" key="6">
    <source>
        <dbReference type="ARBA" id="ARBA00022723"/>
    </source>
</evidence>
<evidence type="ECO:0000256" key="5">
    <source>
        <dbReference type="ARBA" id="ARBA00022679"/>
    </source>
</evidence>
<feature type="region of interest" description="Disordered" evidence="12">
    <location>
        <begin position="78"/>
        <end position="114"/>
    </location>
</feature>
<keyword evidence="9" id="KW-0862">Zinc</keyword>
<evidence type="ECO:0000256" key="11">
    <source>
        <dbReference type="PROSITE-ProRule" id="PRU00175"/>
    </source>
</evidence>
<organism evidence="14 15">
    <name type="scientific">Caenorhabditis nigoni</name>
    <dbReference type="NCBI Taxonomy" id="1611254"/>
    <lineage>
        <taxon>Eukaryota</taxon>
        <taxon>Metazoa</taxon>
        <taxon>Ecdysozoa</taxon>
        <taxon>Nematoda</taxon>
        <taxon>Chromadorea</taxon>
        <taxon>Rhabditida</taxon>
        <taxon>Rhabditina</taxon>
        <taxon>Rhabditomorpha</taxon>
        <taxon>Rhabditoidea</taxon>
        <taxon>Rhabditidae</taxon>
        <taxon>Peloderinae</taxon>
        <taxon>Caenorhabditis</taxon>
    </lineage>
</organism>
<accession>A0A2G5UJL4</accession>